<evidence type="ECO:0000256" key="2">
    <source>
        <dbReference type="SAM" id="Phobius"/>
    </source>
</evidence>
<keyword evidence="2" id="KW-0812">Transmembrane</keyword>
<organism evidence="3 4">
    <name type="scientific">Amycolatopsis rubida</name>
    <dbReference type="NCBI Taxonomy" id="112413"/>
    <lineage>
        <taxon>Bacteria</taxon>
        <taxon>Bacillati</taxon>
        <taxon>Actinomycetota</taxon>
        <taxon>Actinomycetes</taxon>
        <taxon>Pseudonocardiales</taxon>
        <taxon>Pseudonocardiaceae</taxon>
        <taxon>Amycolatopsis</taxon>
    </lineage>
</organism>
<proteinExistence type="predicted"/>
<dbReference type="EMBL" id="FOWC01000001">
    <property type="protein sequence ID" value="SFO10442.1"/>
    <property type="molecule type" value="Genomic_DNA"/>
</dbReference>
<feature type="transmembrane region" description="Helical" evidence="2">
    <location>
        <begin position="85"/>
        <end position="104"/>
    </location>
</feature>
<name>A0A1I5EFX0_9PSEU</name>
<reference evidence="3 4" key="1">
    <citation type="submission" date="2016-10" db="EMBL/GenBank/DDBJ databases">
        <authorList>
            <person name="de Groot N.N."/>
        </authorList>
    </citation>
    <scope>NUCLEOTIDE SEQUENCE [LARGE SCALE GENOMIC DNA]</scope>
    <source>
        <strain evidence="3 4">DSM 44637</strain>
    </source>
</reference>
<feature type="region of interest" description="Disordered" evidence="1">
    <location>
        <begin position="189"/>
        <end position="215"/>
    </location>
</feature>
<evidence type="ECO:0000256" key="1">
    <source>
        <dbReference type="SAM" id="MobiDB-lite"/>
    </source>
</evidence>
<feature type="compositionally biased region" description="Pro residues" evidence="1">
    <location>
        <begin position="197"/>
        <end position="215"/>
    </location>
</feature>
<accession>A0A1I5EFX0</accession>
<protein>
    <recommendedName>
        <fullName evidence="5">DUF2637 domain-containing protein</fullName>
    </recommendedName>
</protein>
<feature type="transmembrane region" description="Helical" evidence="2">
    <location>
        <begin position="57"/>
        <end position="79"/>
    </location>
</feature>
<dbReference type="STRING" id="112413.SAMN05421854_101629"/>
<evidence type="ECO:0008006" key="5">
    <source>
        <dbReference type="Google" id="ProtNLM"/>
    </source>
</evidence>
<feature type="transmembrane region" description="Helical" evidence="2">
    <location>
        <begin position="154"/>
        <end position="174"/>
    </location>
</feature>
<dbReference type="OrthoDB" id="3355130at2"/>
<dbReference type="AlphaFoldDB" id="A0A1I5EFX0"/>
<evidence type="ECO:0000313" key="3">
    <source>
        <dbReference type="EMBL" id="SFO10442.1"/>
    </source>
</evidence>
<evidence type="ECO:0000313" key="4">
    <source>
        <dbReference type="Proteomes" id="UP000199137"/>
    </source>
</evidence>
<keyword evidence="2" id="KW-1133">Transmembrane helix</keyword>
<sequence length="285" mass="29817">MFRKSAPKSEGRPVSRRVRTLTDQLAEARDVHRLAADPLLGAVAADRFRASITRTMWFFLAVGLGFTTTGVHDFLAGHLPTTDPLWWGAWLAEPALAGILVTLLRWEAAMLAAGIPAGDKPVKHLKRVLLAATFAANVWAAFTPTAGGISQGSVFFHVVIPLVVYLLAEVMPIIQQRCIRARDDALAASPPAAAPSAPEPVAPQPAPAPAPAPKPVVPAPATGSVLGKLPASIRATVTGVTADVHATGRPVTADDLTARVTLPAGMLTALADELNATVNHHPVTT</sequence>
<feature type="transmembrane region" description="Helical" evidence="2">
    <location>
        <begin position="125"/>
        <end position="142"/>
    </location>
</feature>
<gene>
    <name evidence="3" type="ORF">SAMN05421854_101629</name>
</gene>
<keyword evidence="2" id="KW-0472">Membrane</keyword>
<dbReference type="Proteomes" id="UP000199137">
    <property type="component" value="Unassembled WGS sequence"/>
</dbReference>
<dbReference type="RefSeq" id="WP_093572148.1">
    <property type="nucleotide sequence ID" value="NZ_FOWC01000001.1"/>
</dbReference>